<dbReference type="AlphaFoldDB" id="A0A8S1MJU9"/>
<accession>A0A8S1MJU9</accession>
<dbReference type="Proteomes" id="UP000692954">
    <property type="component" value="Unassembled WGS sequence"/>
</dbReference>
<reference evidence="1" key="1">
    <citation type="submission" date="2021-01" db="EMBL/GenBank/DDBJ databases">
        <authorList>
            <consortium name="Genoscope - CEA"/>
            <person name="William W."/>
        </authorList>
    </citation>
    <scope>NUCLEOTIDE SEQUENCE</scope>
</reference>
<name>A0A8S1MJU9_9CILI</name>
<gene>
    <name evidence="1" type="ORF">PSON_ATCC_30995.1.T0390290</name>
</gene>
<sequence>MRTIAFEKKTNFRRIIFKFSHNKFYFKTLGQAIVIQLNRNLKLNDYGYMSSHQFQFDLIKLSNKNHHQPNNLLNP</sequence>
<evidence type="ECO:0000313" key="1">
    <source>
        <dbReference type="EMBL" id="CAD8079789.1"/>
    </source>
</evidence>
<organism evidence="1 2">
    <name type="scientific">Paramecium sonneborni</name>
    <dbReference type="NCBI Taxonomy" id="65129"/>
    <lineage>
        <taxon>Eukaryota</taxon>
        <taxon>Sar</taxon>
        <taxon>Alveolata</taxon>
        <taxon>Ciliophora</taxon>
        <taxon>Intramacronucleata</taxon>
        <taxon>Oligohymenophorea</taxon>
        <taxon>Peniculida</taxon>
        <taxon>Parameciidae</taxon>
        <taxon>Paramecium</taxon>
    </lineage>
</organism>
<evidence type="ECO:0000313" key="2">
    <source>
        <dbReference type="Proteomes" id="UP000692954"/>
    </source>
</evidence>
<proteinExistence type="predicted"/>
<keyword evidence="2" id="KW-1185">Reference proteome</keyword>
<protein>
    <submittedName>
        <fullName evidence="1">Uncharacterized protein</fullName>
    </submittedName>
</protein>
<dbReference type="EMBL" id="CAJJDN010000039">
    <property type="protein sequence ID" value="CAD8079789.1"/>
    <property type="molecule type" value="Genomic_DNA"/>
</dbReference>
<comment type="caution">
    <text evidence="1">The sequence shown here is derived from an EMBL/GenBank/DDBJ whole genome shotgun (WGS) entry which is preliminary data.</text>
</comment>